<evidence type="ECO:0000313" key="2">
    <source>
        <dbReference type="EMBL" id="KAF3844133.1"/>
    </source>
</evidence>
<keyword evidence="3" id="KW-1185">Reference proteome</keyword>
<evidence type="ECO:0000313" key="3">
    <source>
        <dbReference type="Proteomes" id="UP000518266"/>
    </source>
</evidence>
<comment type="caution">
    <text evidence="2">The sequence shown here is derived from an EMBL/GenBank/DDBJ whole genome shotgun (WGS) entry which is preliminary data.</text>
</comment>
<protein>
    <submittedName>
        <fullName evidence="2">Uncharacterized protein</fullName>
    </submittedName>
</protein>
<dbReference type="AlphaFoldDB" id="A0A7J5Y4T3"/>
<dbReference type="EMBL" id="JAAKFY010000017">
    <property type="protein sequence ID" value="KAF3844133.1"/>
    <property type="molecule type" value="Genomic_DNA"/>
</dbReference>
<gene>
    <name evidence="2" type="ORF">F7725_016181</name>
</gene>
<organism evidence="2 3">
    <name type="scientific">Dissostichus mawsoni</name>
    <name type="common">Antarctic cod</name>
    <dbReference type="NCBI Taxonomy" id="36200"/>
    <lineage>
        <taxon>Eukaryota</taxon>
        <taxon>Metazoa</taxon>
        <taxon>Chordata</taxon>
        <taxon>Craniata</taxon>
        <taxon>Vertebrata</taxon>
        <taxon>Euteleostomi</taxon>
        <taxon>Actinopterygii</taxon>
        <taxon>Neopterygii</taxon>
        <taxon>Teleostei</taxon>
        <taxon>Neoteleostei</taxon>
        <taxon>Acanthomorphata</taxon>
        <taxon>Eupercaria</taxon>
        <taxon>Perciformes</taxon>
        <taxon>Notothenioidei</taxon>
        <taxon>Nototheniidae</taxon>
        <taxon>Dissostichus</taxon>
    </lineage>
</organism>
<sequence length="133" mass="15201">MSAKRMLTGSMRFMLNGRKMICPRGMEVFLQFSPPPSSSPCFINSSATRRGITEWIIRSFKAFSTSKSLPCMIAWPTLRKVLRERTSDMMNRWMPMTWAHKWSRALAGPSQRRVSPSQSEPEPSNPVPHPVES</sequence>
<reference evidence="2 3" key="1">
    <citation type="submission" date="2020-03" db="EMBL/GenBank/DDBJ databases">
        <title>Dissostichus mawsoni Genome sequencing and assembly.</title>
        <authorList>
            <person name="Park H."/>
        </authorList>
    </citation>
    <scope>NUCLEOTIDE SEQUENCE [LARGE SCALE GENOMIC DNA]</scope>
    <source>
        <strain evidence="2">DM0001</strain>
        <tissue evidence="2">Muscle</tissue>
    </source>
</reference>
<accession>A0A7J5Y4T3</accession>
<feature type="compositionally biased region" description="Pro residues" evidence="1">
    <location>
        <begin position="123"/>
        <end position="133"/>
    </location>
</feature>
<evidence type="ECO:0000256" key="1">
    <source>
        <dbReference type="SAM" id="MobiDB-lite"/>
    </source>
</evidence>
<proteinExistence type="predicted"/>
<feature type="region of interest" description="Disordered" evidence="1">
    <location>
        <begin position="107"/>
        <end position="133"/>
    </location>
</feature>
<name>A0A7J5Y4T3_DISMA</name>
<dbReference type="Proteomes" id="UP000518266">
    <property type="component" value="Unassembled WGS sequence"/>
</dbReference>